<dbReference type="PANTHER" id="PTHR43085">
    <property type="entry name" value="HEXOKINASE FAMILY MEMBER"/>
    <property type="match status" value="1"/>
</dbReference>
<evidence type="ECO:0000259" key="6">
    <source>
        <dbReference type="Pfam" id="PF00294"/>
    </source>
</evidence>
<keyword evidence="8" id="KW-1185">Reference proteome</keyword>
<organism evidence="7 8">
    <name type="scientific">Klugiella xanthotipulae</name>
    <dbReference type="NCBI Taxonomy" id="244735"/>
    <lineage>
        <taxon>Bacteria</taxon>
        <taxon>Bacillati</taxon>
        <taxon>Actinomycetota</taxon>
        <taxon>Actinomycetes</taxon>
        <taxon>Micrococcales</taxon>
        <taxon>Microbacteriaceae</taxon>
        <taxon>Klugiella</taxon>
    </lineage>
</organism>
<dbReference type="PROSITE" id="PS00583">
    <property type="entry name" value="PFKB_KINASES_1"/>
    <property type="match status" value="1"/>
</dbReference>
<keyword evidence="2" id="KW-0808">Transferase</keyword>
<comment type="similarity">
    <text evidence="1">Belongs to the carbohydrate kinase PfkB family.</text>
</comment>
<name>A0A543I4J2_9MICO</name>
<evidence type="ECO:0000256" key="5">
    <source>
        <dbReference type="ARBA" id="ARBA00022840"/>
    </source>
</evidence>
<dbReference type="PANTHER" id="PTHR43085:SF1">
    <property type="entry name" value="PSEUDOURIDINE KINASE-RELATED"/>
    <property type="match status" value="1"/>
</dbReference>
<comment type="caution">
    <text evidence="7">The sequence shown here is derived from an EMBL/GenBank/DDBJ whole genome shotgun (WGS) entry which is preliminary data.</text>
</comment>
<dbReference type="Pfam" id="PF00294">
    <property type="entry name" value="PfkB"/>
    <property type="match status" value="1"/>
</dbReference>
<accession>A0A543I4J2</accession>
<evidence type="ECO:0000256" key="3">
    <source>
        <dbReference type="ARBA" id="ARBA00022741"/>
    </source>
</evidence>
<dbReference type="PROSITE" id="PS00584">
    <property type="entry name" value="PFKB_KINASES_2"/>
    <property type="match status" value="1"/>
</dbReference>
<keyword evidence="4 7" id="KW-0418">Kinase</keyword>
<proteinExistence type="inferred from homology"/>
<dbReference type="InterPro" id="IPR029056">
    <property type="entry name" value="Ribokinase-like"/>
</dbReference>
<dbReference type="EMBL" id="VFPN01000001">
    <property type="protein sequence ID" value="TQM65484.1"/>
    <property type="molecule type" value="Genomic_DNA"/>
</dbReference>
<dbReference type="InterPro" id="IPR050306">
    <property type="entry name" value="PfkB_Carbo_kinase"/>
</dbReference>
<evidence type="ECO:0000256" key="4">
    <source>
        <dbReference type="ARBA" id="ARBA00022777"/>
    </source>
</evidence>
<evidence type="ECO:0000313" key="8">
    <source>
        <dbReference type="Proteomes" id="UP000318331"/>
    </source>
</evidence>
<keyword evidence="5" id="KW-0067">ATP-binding</keyword>
<feature type="domain" description="Carbohydrate kinase PfkB" evidence="6">
    <location>
        <begin position="15"/>
        <end position="290"/>
    </location>
</feature>
<dbReference type="GO" id="GO:0005524">
    <property type="term" value="F:ATP binding"/>
    <property type="evidence" value="ECO:0007669"/>
    <property type="project" value="UniProtKB-KW"/>
</dbReference>
<gene>
    <name evidence="7" type="ORF">FB466_0288</name>
</gene>
<keyword evidence="3" id="KW-0547">Nucleotide-binding</keyword>
<protein>
    <submittedName>
        <fullName evidence="7">Fructokinase</fullName>
    </submittedName>
</protein>
<sequence length="313" mass="32461">MPVINRVVVVGDALIDELVTERETTSVPGGAALNVAVGLSRLGVPASLIAAVGQDADGDALRLFLSHHGVSLLASPSPLGTSRAVSTRVGGEPTYTFNEAARNRHLRLYEREVHALAVAPAVLVSGFPLDDAEETDRLVAAITHPESRLLLDANPRSGMLRDRAAFVAGWERVAGMSALVKVGEDDAELLYGRPLDDVVQRLLDAGVGAVLATAGAAGASVYTSAGVSVHREVAPLHGPVVDTMGAGDATFAAVAAGILHRWPETDAEWGTLLDRAMGIAAATVRHPGAMLRFATEVGSVGVAETTTARRPRG</sequence>
<evidence type="ECO:0000313" key="7">
    <source>
        <dbReference type="EMBL" id="TQM65484.1"/>
    </source>
</evidence>
<dbReference type="InterPro" id="IPR011611">
    <property type="entry name" value="PfkB_dom"/>
</dbReference>
<dbReference type="SUPFAM" id="SSF53613">
    <property type="entry name" value="Ribokinase-like"/>
    <property type="match status" value="1"/>
</dbReference>
<reference evidence="7 8" key="1">
    <citation type="submission" date="2019-06" db="EMBL/GenBank/DDBJ databases">
        <title>Sequencing the genomes of 1000 actinobacteria strains.</title>
        <authorList>
            <person name="Klenk H.-P."/>
        </authorList>
    </citation>
    <scope>NUCLEOTIDE SEQUENCE [LARGE SCALE GENOMIC DNA]</scope>
    <source>
        <strain evidence="7 8">DSM 18031</strain>
    </source>
</reference>
<evidence type="ECO:0000256" key="1">
    <source>
        <dbReference type="ARBA" id="ARBA00010688"/>
    </source>
</evidence>
<dbReference type="Gene3D" id="3.40.1190.20">
    <property type="match status" value="1"/>
</dbReference>
<dbReference type="InterPro" id="IPR002173">
    <property type="entry name" value="Carboh/pur_kinase_PfkB_CS"/>
</dbReference>
<dbReference type="GO" id="GO:0016301">
    <property type="term" value="F:kinase activity"/>
    <property type="evidence" value="ECO:0007669"/>
    <property type="project" value="UniProtKB-KW"/>
</dbReference>
<dbReference type="AlphaFoldDB" id="A0A543I4J2"/>
<evidence type="ECO:0000256" key="2">
    <source>
        <dbReference type="ARBA" id="ARBA00022679"/>
    </source>
</evidence>
<dbReference type="Proteomes" id="UP000318331">
    <property type="component" value="Unassembled WGS sequence"/>
</dbReference>